<dbReference type="SUPFAM" id="SSF103025">
    <property type="entry name" value="Folate-binding domain"/>
    <property type="match status" value="1"/>
</dbReference>
<name>A0ABV9NGP3_9GAMM</name>
<keyword evidence="1" id="KW-0809">Transit peptide</keyword>
<dbReference type="InterPro" id="IPR057460">
    <property type="entry name" value="CAF17_C"/>
</dbReference>
<evidence type="ECO:0000313" key="4">
    <source>
        <dbReference type="Proteomes" id="UP001595892"/>
    </source>
</evidence>
<protein>
    <submittedName>
        <fullName evidence="3">YgfZ/GcvT domain-containing protein</fullName>
    </submittedName>
</protein>
<comment type="caution">
    <text evidence="3">The sequence shown here is derived from an EMBL/GenBank/DDBJ whole genome shotgun (WGS) entry which is preliminary data.</text>
</comment>
<evidence type="ECO:0000256" key="1">
    <source>
        <dbReference type="ARBA" id="ARBA00022946"/>
    </source>
</evidence>
<dbReference type="RefSeq" id="WP_377003555.1">
    <property type="nucleotide sequence ID" value="NZ_JBHSGG010000014.1"/>
</dbReference>
<dbReference type="Gene3D" id="3.30.70.1400">
    <property type="entry name" value="Aminomethyltransferase beta-barrel domains"/>
    <property type="match status" value="1"/>
</dbReference>
<dbReference type="Proteomes" id="UP001595892">
    <property type="component" value="Unassembled WGS sequence"/>
</dbReference>
<dbReference type="PANTHER" id="PTHR22602:SF0">
    <property type="entry name" value="TRANSFERASE CAF17, MITOCHONDRIAL-RELATED"/>
    <property type="match status" value="1"/>
</dbReference>
<evidence type="ECO:0000259" key="2">
    <source>
        <dbReference type="Pfam" id="PF25455"/>
    </source>
</evidence>
<proteinExistence type="predicted"/>
<keyword evidence="4" id="KW-1185">Reference proteome</keyword>
<dbReference type="PANTHER" id="PTHR22602">
    <property type="entry name" value="TRANSFERASE CAF17, MITOCHONDRIAL-RELATED"/>
    <property type="match status" value="1"/>
</dbReference>
<feature type="domain" description="CAF17 C-terminal" evidence="2">
    <location>
        <begin position="220"/>
        <end position="276"/>
    </location>
</feature>
<dbReference type="Pfam" id="PF25455">
    <property type="entry name" value="Beta-barrel_CAF17_C"/>
    <property type="match status" value="1"/>
</dbReference>
<organism evidence="3 4">
    <name type="scientific">Coralloluteibacterium thermophilum</name>
    <dbReference type="NCBI Taxonomy" id="2707049"/>
    <lineage>
        <taxon>Bacteria</taxon>
        <taxon>Pseudomonadati</taxon>
        <taxon>Pseudomonadota</taxon>
        <taxon>Gammaproteobacteria</taxon>
        <taxon>Lysobacterales</taxon>
        <taxon>Lysobacteraceae</taxon>
        <taxon>Coralloluteibacterium</taxon>
    </lineage>
</organism>
<dbReference type="InterPro" id="IPR027266">
    <property type="entry name" value="TrmE/GcvT-like"/>
</dbReference>
<gene>
    <name evidence="3" type="ORF">ACFO3Q_05105</name>
</gene>
<dbReference type="NCBIfam" id="TIGR03317">
    <property type="entry name" value="ygfZ_signature"/>
    <property type="match status" value="1"/>
</dbReference>
<sequence>MPFNPNEAVPAAGALPFDVLTIAGADAVPFAQAQFTSDVAALRDGHWHWSAWLTPKGRVIALFALLRIDATTIRLLLPDHPAGALRERLQRFVFRSKVRLEVGTDLVVEGRVGGDFPTADGRSAIAAADDGDWLDLGGDGFARGLRIGAGARTGADPAFVAAWQRADIAHGLPRLGPDQSESWTPQMLGLDRLQAVSLRKGCYPGQEIVSRTHYLGQAKRGPVRLQVEDGVPGAEVLAEDAAVGQLVSVAGDEALAVVALDHAAAALRCGGRPCAALPFLPGLAR</sequence>
<dbReference type="Gene3D" id="3.30.1360.120">
    <property type="entry name" value="Probable tRNA modification gtpase trme, domain 1"/>
    <property type="match status" value="1"/>
</dbReference>
<accession>A0ABV9NGP3</accession>
<reference evidence="4" key="1">
    <citation type="journal article" date="2019" name="Int. J. Syst. Evol. Microbiol.">
        <title>The Global Catalogue of Microorganisms (GCM) 10K type strain sequencing project: providing services to taxonomists for standard genome sequencing and annotation.</title>
        <authorList>
            <consortium name="The Broad Institute Genomics Platform"/>
            <consortium name="The Broad Institute Genome Sequencing Center for Infectious Disease"/>
            <person name="Wu L."/>
            <person name="Ma J."/>
        </authorList>
    </citation>
    <scope>NUCLEOTIDE SEQUENCE [LARGE SCALE GENOMIC DNA]</scope>
    <source>
        <strain evidence="4">CGMCC 1.13574</strain>
    </source>
</reference>
<dbReference type="InterPro" id="IPR017703">
    <property type="entry name" value="YgfZ/GCV_T_CS"/>
</dbReference>
<dbReference type="InterPro" id="IPR045179">
    <property type="entry name" value="YgfZ/GcvT"/>
</dbReference>
<evidence type="ECO:0000313" key="3">
    <source>
        <dbReference type="EMBL" id="MFC4727547.1"/>
    </source>
</evidence>
<dbReference type="EMBL" id="JBHSGG010000014">
    <property type="protein sequence ID" value="MFC4727547.1"/>
    <property type="molecule type" value="Genomic_DNA"/>
</dbReference>